<protein>
    <submittedName>
        <fullName evidence="4">Tyrosine-type recombinase/integrase</fullName>
    </submittedName>
</protein>
<comment type="caution">
    <text evidence="4">The sequence shown here is derived from an EMBL/GenBank/DDBJ whole genome shotgun (WGS) entry which is preliminary data.</text>
</comment>
<dbReference type="InterPro" id="IPR013762">
    <property type="entry name" value="Integrase-like_cat_sf"/>
</dbReference>
<dbReference type="GO" id="GO:0015074">
    <property type="term" value="P:DNA integration"/>
    <property type="evidence" value="ECO:0007669"/>
    <property type="project" value="InterPro"/>
</dbReference>
<dbReference type="GO" id="GO:0006310">
    <property type="term" value="P:DNA recombination"/>
    <property type="evidence" value="ECO:0007669"/>
    <property type="project" value="UniProtKB-KW"/>
</dbReference>
<evidence type="ECO:0000256" key="1">
    <source>
        <dbReference type="ARBA" id="ARBA00023172"/>
    </source>
</evidence>
<accession>A0A642KSS4</accession>
<dbReference type="Pfam" id="PF13102">
    <property type="entry name" value="Phage_int_SAM_5"/>
    <property type="match status" value="1"/>
</dbReference>
<dbReference type="InterPro" id="IPR050090">
    <property type="entry name" value="Tyrosine_recombinase_XerCD"/>
</dbReference>
<proteinExistence type="predicted"/>
<gene>
    <name evidence="4" type="ORF">F2Z29_11325</name>
</gene>
<reference evidence="4 5" key="1">
    <citation type="journal article" date="2019" name="Nat. Med.">
        <title>A library of human gut bacterial isolates paired with longitudinal multiomics data enables mechanistic microbiome research.</title>
        <authorList>
            <person name="Poyet M."/>
            <person name="Groussin M."/>
            <person name="Gibbons S.M."/>
            <person name="Avila-Pacheco J."/>
            <person name="Jiang X."/>
            <person name="Kearney S.M."/>
            <person name="Perrotta A.R."/>
            <person name="Berdy B."/>
            <person name="Zhao S."/>
            <person name="Lieberman T.D."/>
            <person name="Swanson P.K."/>
            <person name="Smith M."/>
            <person name="Roesemann S."/>
            <person name="Alexander J.E."/>
            <person name="Rich S.A."/>
            <person name="Livny J."/>
            <person name="Vlamakis H."/>
            <person name="Clish C."/>
            <person name="Bullock K."/>
            <person name="Deik A."/>
            <person name="Scott J."/>
            <person name="Pierce K.A."/>
            <person name="Xavier R.J."/>
            <person name="Alm E.J."/>
        </authorList>
    </citation>
    <scope>NUCLEOTIDE SEQUENCE [LARGE SCALE GENOMIC DNA]</scope>
    <source>
        <strain evidence="4 5">BIOML-A7</strain>
    </source>
</reference>
<evidence type="ECO:0000313" key="5">
    <source>
        <dbReference type="Proteomes" id="UP000436803"/>
    </source>
</evidence>
<dbReference type="SUPFAM" id="SSF56349">
    <property type="entry name" value="DNA breaking-rejoining enzymes"/>
    <property type="match status" value="1"/>
</dbReference>
<organism evidence="4 5">
    <name type="scientific">Bacteroides fragilis</name>
    <dbReference type="NCBI Taxonomy" id="817"/>
    <lineage>
        <taxon>Bacteria</taxon>
        <taxon>Pseudomonadati</taxon>
        <taxon>Bacteroidota</taxon>
        <taxon>Bacteroidia</taxon>
        <taxon>Bacteroidales</taxon>
        <taxon>Bacteroidaceae</taxon>
        <taxon>Bacteroides</taxon>
    </lineage>
</organism>
<dbReference type="Proteomes" id="UP000436803">
    <property type="component" value="Unassembled WGS sequence"/>
</dbReference>
<dbReference type="AlphaFoldDB" id="A0A642KSS4"/>
<feature type="domain" description="Phage integrase SAM-like" evidence="3">
    <location>
        <begin position="116"/>
        <end position="214"/>
    </location>
</feature>
<dbReference type="Gene3D" id="1.10.443.10">
    <property type="entry name" value="Intergrase catalytic core"/>
    <property type="match status" value="1"/>
</dbReference>
<keyword evidence="1" id="KW-0233">DNA recombination</keyword>
<evidence type="ECO:0000259" key="2">
    <source>
        <dbReference type="Pfam" id="PF00589"/>
    </source>
</evidence>
<dbReference type="InterPro" id="IPR025269">
    <property type="entry name" value="SAM-like_dom"/>
</dbReference>
<evidence type="ECO:0000259" key="3">
    <source>
        <dbReference type="Pfam" id="PF13102"/>
    </source>
</evidence>
<dbReference type="GO" id="GO:0003677">
    <property type="term" value="F:DNA binding"/>
    <property type="evidence" value="ECO:0007669"/>
    <property type="project" value="InterPro"/>
</dbReference>
<dbReference type="InterPro" id="IPR011010">
    <property type="entry name" value="DNA_brk_join_enz"/>
</dbReference>
<name>A0A642KSS4_BACFG</name>
<sequence>MSYSLNIKGKENPKDKQLVKLEMVFFQTGYARVSKVLDITGAYKDWDNETQTFKSKGAESAAKNKLLLDMKMQYLRIVEEWEMARQPWSPVQWSHCLDNVKIQKREEPKVITVDKWMQDYIEACRKTERVKNGNILSCSTNAKHLHYLRIELDRFTNERYNKSFSTYFFQDITEQFVKDYVAFIEKKGLEKGNKSGLCSKLRMLRGVCSNAQKVDVPGAKVSQFACVKEKLAWGNVTPKTIPYTVFQQIENLDRDYFTTEEQFYLDLYLFSFYAGGMGDKDVCYLTWNCLTDGMLIYERIKTRKQVKMVLTDKALNIINKYKDKSYGNFVFPILQERHVTEKQKDARIGLIERKVNSILERVRGMVMYKEKITWYSARGTFITKMDEAGFSALTIAEFAGNSVQAIQKHYFRNTKKDEIRRTINNII</sequence>
<dbReference type="PANTHER" id="PTHR30349:SF64">
    <property type="entry name" value="PROPHAGE INTEGRASE INTD-RELATED"/>
    <property type="match status" value="1"/>
</dbReference>
<dbReference type="InterPro" id="IPR002104">
    <property type="entry name" value="Integrase_catalytic"/>
</dbReference>
<evidence type="ECO:0000313" key="4">
    <source>
        <dbReference type="EMBL" id="KAA5173784.1"/>
    </source>
</evidence>
<feature type="domain" description="Tyr recombinase" evidence="2">
    <location>
        <begin position="266"/>
        <end position="415"/>
    </location>
</feature>
<dbReference type="PANTHER" id="PTHR30349">
    <property type="entry name" value="PHAGE INTEGRASE-RELATED"/>
    <property type="match status" value="1"/>
</dbReference>
<dbReference type="EMBL" id="VWAW01000008">
    <property type="protein sequence ID" value="KAA5173784.1"/>
    <property type="molecule type" value="Genomic_DNA"/>
</dbReference>
<dbReference type="Pfam" id="PF00589">
    <property type="entry name" value="Phage_integrase"/>
    <property type="match status" value="1"/>
</dbReference>